<evidence type="ECO:0000256" key="1">
    <source>
        <dbReference type="SAM" id="MobiDB-lite"/>
    </source>
</evidence>
<reference evidence="2" key="1">
    <citation type="journal article" date="2011" name="Proc. Natl. Acad. Sci. U.S.A.">
        <title>The genome of the fire ant Solenopsis invicta.</title>
        <authorList>
            <person name="Wurm Y."/>
            <person name="Wang J."/>
            <person name="Riba-Grognuz O."/>
            <person name="Corona M."/>
            <person name="Nygaard S."/>
            <person name="Hunt B.G."/>
            <person name="Ingram K.K."/>
            <person name="Falquet L."/>
            <person name="Nipitwattanaphon M."/>
            <person name="Gotzek D."/>
            <person name="Dijkstra M.B."/>
            <person name="Oettler J."/>
            <person name="Comtesse F."/>
            <person name="Shih C.J."/>
            <person name="Wu W.J."/>
            <person name="Yang C.C."/>
            <person name="Thomas J."/>
            <person name="Beaudoing E."/>
            <person name="Pradervand S."/>
            <person name="Flegel V."/>
            <person name="Cook E.D."/>
            <person name="Fabbretti R."/>
            <person name="Stockinger H."/>
            <person name="Long L."/>
            <person name="Farmerie W.G."/>
            <person name="Oakey J."/>
            <person name="Boomsma J.J."/>
            <person name="Pamilo P."/>
            <person name="Yi S.V."/>
            <person name="Heinze J."/>
            <person name="Goodisman M.A."/>
            <person name="Farinelli L."/>
            <person name="Harshman K."/>
            <person name="Hulo N."/>
            <person name="Cerutti L."/>
            <person name="Xenarios I."/>
            <person name="Shoemaker D."/>
            <person name="Keller L."/>
        </authorList>
    </citation>
    <scope>NUCLEOTIDE SEQUENCE [LARGE SCALE GENOMIC DNA]</scope>
</reference>
<protein>
    <submittedName>
        <fullName evidence="2">Uncharacterized protein</fullName>
    </submittedName>
</protein>
<dbReference type="HOGENOM" id="CLU_1116938_0_0_1"/>
<feature type="compositionally biased region" description="Basic and acidic residues" evidence="1">
    <location>
        <begin position="38"/>
        <end position="56"/>
    </location>
</feature>
<feature type="region of interest" description="Disordered" evidence="1">
    <location>
        <begin position="38"/>
        <end position="60"/>
    </location>
</feature>
<feature type="non-terminal residue" evidence="2">
    <location>
        <position position="249"/>
    </location>
</feature>
<accession>E9J4E4</accession>
<evidence type="ECO:0000313" key="2">
    <source>
        <dbReference type="EMBL" id="EFZ12306.1"/>
    </source>
</evidence>
<dbReference type="AlphaFoldDB" id="E9J4E4"/>
<name>E9J4E4_SOLIN</name>
<sequence length="249" mass="28941">MASKAGDKDVVKVGSRDLRQRKLVTEKKTSEVRKKEIVREKEEEELESKGESERRGSSRASRISKWGSIRSIWSDNRFSDREKFAYYINIIKINTLIKKIYKKYCTHPGANPDLTLIEKFLENEIGVECKMRMCRISGSVIIAKMEGKNEKKEIMINTSKLREGGIFINGKELGRNYQRHIREIAALRSEKKRGRTRSFIVGVNKECGKDQLKVKWLEDEGTLVTKVKNKVDKRCFINSWDICQKLGYK</sequence>
<gene>
    <name evidence="2" type="ORF">SINV_03983</name>
</gene>
<dbReference type="EMBL" id="GL768097">
    <property type="protein sequence ID" value="EFZ12306.1"/>
    <property type="molecule type" value="Genomic_DNA"/>
</dbReference>
<organism>
    <name type="scientific">Solenopsis invicta</name>
    <name type="common">Red imported fire ant</name>
    <name type="synonym">Solenopsis wagneri</name>
    <dbReference type="NCBI Taxonomy" id="13686"/>
    <lineage>
        <taxon>Eukaryota</taxon>
        <taxon>Metazoa</taxon>
        <taxon>Ecdysozoa</taxon>
        <taxon>Arthropoda</taxon>
        <taxon>Hexapoda</taxon>
        <taxon>Insecta</taxon>
        <taxon>Pterygota</taxon>
        <taxon>Neoptera</taxon>
        <taxon>Endopterygota</taxon>
        <taxon>Hymenoptera</taxon>
        <taxon>Apocrita</taxon>
        <taxon>Aculeata</taxon>
        <taxon>Formicoidea</taxon>
        <taxon>Formicidae</taxon>
        <taxon>Myrmicinae</taxon>
        <taxon>Solenopsis</taxon>
    </lineage>
</organism>
<proteinExistence type="predicted"/>